<reference evidence="1" key="1">
    <citation type="submission" date="2020-04" db="EMBL/GenBank/DDBJ databases">
        <authorList>
            <person name="Chiriac C."/>
            <person name="Salcher M."/>
            <person name="Ghai R."/>
            <person name="Kavagutti S V."/>
        </authorList>
    </citation>
    <scope>NUCLEOTIDE SEQUENCE</scope>
</reference>
<organism evidence="1">
    <name type="scientific">uncultured Caudovirales phage</name>
    <dbReference type="NCBI Taxonomy" id="2100421"/>
    <lineage>
        <taxon>Viruses</taxon>
        <taxon>Duplodnaviria</taxon>
        <taxon>Heunggongvirae</taxon>
        <taxon>Uroviricota</taxon>
        <taxon>Caudoviricetes</taxon>
        <taxon>Peduoviridae</taxon>
        <taxon>Maltschvirus</taxon>
        <taxon>Maltschvirus maltsch</taxon>
    </lineage>
</organism>
<dbReference type="InterPro" id="IPR006813">
    <property type="entry name" value="Glyco_trans_17"/>
</dbReference>
<dbReference type="GO" id="GO:0006044">
    <property type="term" value="P:N-acetylglucosamine metabolic process"/>
    <property type="evidence" value="ECO:0007669"/>
    <property type="project" value="TreeGrafter"/>
</dbReference>
<dbReference type="GO" id="GO:0003830">
    <property type="term" value="F:beta-1,4-mannosylglycoprotein 4-beta-N-acetylglucosaminyltransferase activity"/>
    <property type="evidence" value="ECO:0007669"/>
    <property type="project" value="InterPro"/>
</dbReference>
<dbReference type="PANTHER" id="PTHR12224:SF0">
    <property type="entry name" value="BETA-1,4-MANNOSYL-GLYCOPROTEIN 4-BETA-N-ACETYLGLUCOSAMINYLTRANSFERASE"/>
    <property type="match status" value="1"/>
</dbReference>
<name>A0A6J5KPN9_9CAUD</name>
<dbReference type="EMBL" id="LR796178">
    <property type="protein sequence ID" value="CAB4124268.1"/>
    <property type="molecule type" value="Genomic_DNA"/>
</dbReference>
<evidence type="ECO:0000313" key="1">
    <source>
        <dbReference type="EMBL" id="CAB4124268.1"/>
    </source>
</evidence>
<accession>A0A6J5KPN9</accession>
<protein>
    <submittedName>
        <fullName evidence="1">Glycosyl transferase, family 17</fullName>
    </submittedName>
</protein>
<keyword evidence="1" id="KW-0808">Transferase</keyword>
<gene>
    <name evidence="1" type="ORF">UFOVP49_106</name>
</gene>
<dbReference type="Pfam" id="PF04724">
    <property type="entry name" value="Glyco_transf_17"/>
    <property type="match status" value="1"/>
</dbReference>
<sequence length="296" mass="34292">MKVIDCFPFFNEKELLELRVHLLNPIVDEFIICESNRTHSGNLKEFTCKKLIEELNLPKDKIHVIELDLSDDSLVIPNNIDAVNSRESNSSKEIKAWSRERLQRDAILEYIKYYSDDTVFVISDCDEIINPDDLPYFAQVSLSQNLIIKVSLVLLEGNANQRMYNKGMPVNWDKSLFVCTKKHLNEVTPTMIRSNVDNKFGSVQLTQDGKPIEECGWHFTWMGDEERRKAKAESFIHYANMNAINTLSSNSMERIANNSNSYILKRYPNSSLPKKIFELERVKKFLIGETNFTKLV</sequence>
<dbReference type="GO" id="GO:0016020">
    <property type="term" value="C:membrane"/>
    <property type="evidence" value="ECO:0007669"/>
    <property type="project" value="InterPro"/>
</dbReference>
<proteinExistence type="predicted"/>
<dbReference type="PANTHER" id="PTHR12224">
    <property type="entry name" value="BETA-1,4-MANNOSYL-GLYCOPROTEIN BETA-1,4-N-ACETYLGLUCOSAMINYL-TRANSFERASE"/>
    <property type="match status" value="1"/>
</dbReference>